<proteinExistence type="predicted"/>
<reference evidence="1" key="1">
    <citation type="journal article" date="2020" name="Ecol. Evol.">
        <title>Genome structure and content of the rice root-knot nematode (Meloidogyne graminicola).</title>
        <authorList>
            <person name="Phan N.T."/>
            <person name="Danchin E.G.J."/>
            <person name="Klopp C."/>
            <person name="Perfus-Barbeoch L."/>
            <person name="Kozlowski D.K."/>
            <person name="Koutsovoulos G.D."/>
            <person name="Lopez-Roques C."/>
            <person name="Bouchez O."/>
            <person name="Zahm M."/>
            <person name="Besnard G."/>
            <person name="Bellafiore S."/>
        </authorList>
    </citation>
    <scope>NUCLEOTIDE SEQUENCE</scope>
    <source>
        <strain evidence="1">VN-18</strain>
    </source>
</reference>
<accession>A0A8S9ZKN1</accession>
<protein>
    <submittedName>
        <fullName evidence="1">Uncharacterized protein</fullName>
    </submittedName>
</protein>
<evidence type="ECO:0000313" key="2">
    <source>
        <dbReference type="Proteomes" id="UP000605970"/>
    </source>
</evidence>
<gene>
    <name evidence="1" type="ORF">Mgra_00006680</name>
</gene>
<dbReference type="AlphaFoldDB" id="A0A8S9ZKN1"/>
<dbReference type="EMBL" id="JABEBT010000067">
    <property type="protein sequence ID" value="KAF7633942.1"/>
    <property type="molecule type" value="Genomic_DNA"/>
</dbReference>
<evidence type="ECO:0000313" key="1">
    <source>
        <dbReference type="EMBL" id="KAF7633942.1"/>
    </source>
</evidence>
<dbReference type="OrthoDB" id="5857882at2759"/>
<comment type="caution">
    <text evidence="1">The sequence shown here is derived from an EMBL/GenBank/DDBJ whole genome shotgun (WGS) entry which is preliminary data.</text>
</comment>
<feature type="non-terminal residue" evidence="1">
    <location>
        <position position="130"/>
    </location>
</feature>
<dbReference type="Proteomes" id="UP000605970">
    <property type="component" value="Unassembled WGS sequence"/>
</dbReference>
<organism evidence="1 2">
    <name type="scientific">Meloidogyne graminicola</name>
    <dbReference type="NCBI Taxonomy" id="189291"/>
    <lineage>
        <taxon>Eukaryota</taxon>
        <taxon>Metazoa</taxon>
        <taxon>Ecdysozoa</taxon>
        <taxon>Nematoda</taxon>
        <taxon>Chromadorea</taxon>
        <taxon>Rhabditida</taxon>
        <taxon>Tylenchina</taxon>
        <taxon>Tylenchomorpha</taxon>
        <taxon>Tylenchoidea</taxon>
        <taxon>Meloidogynidae</taxon>
        <taxon>Meloidogyninae</taxon>
        <taxon>Meloidogyne</taxon>
    </lineage>
</organism>
<name>A0A8S9ZKN1_9BILA</name>
<keyword evidence="2" id="KW-1185">Reference proteome</keyword>
<sequence length="130" mass="14812">HLSNGSFSSPYFPAIGTVNGPNRFLYIYLACKRFDKTDAPVFNVWFVFDTGSSDTYINEETMKALYGSDDIPVPMNLAIQVYFNYFEGHFLKDYFKDANVLGMRAMSELGVTVADIDWGEQSFSLIKRKD</sequence>